<organism evidence="1 2">
    <name type="scientific">Peronosclerospora sorghi</name>
    <dbReference type="NCBI Taxonomy" id="230839"/>
    <lineage>
        <taxon>Eukaryota</taxon>
        <taxon>Sar</taxon>
        <taxon>Stramenopiles</taxon>
        <taxon>Oomycota</taxon>
        <taxon>Peronosporomycetes</taxon>
        <taxon>Peronosporales</taxon>
        <taxon>Peronosporaceae</taxon>
        <taxon>Peronosclerospora</taxon>
    </lineage>
</organism>
<accession>A0ACC0VMA4</accession>
<protein>
    <submittedName>
        <fullName evidence="1">Uncharacterized protein</fullName>
    </submittedName>
</protein>
<evidence type="ECO:0000313" key="1">
    <source>
        <dbReference type="EMBL" id="KAI9907612.1"/>
    </source>
</evidence>
<dbReference type="EMBL" id="CM047587">
    <property type="protein sequence ID" value="KAI9907612.1"/>
    <property type="molecule type" value="Genomic_DNA"/>
</dbReference>
<comment type="caution">
    <text evidence="1">The sequence shown here is derived from an EMBL/GenBank/DDBJ whole genome shotgun (WGS) entry which is preliminary data.</text>
</comment>
<gene>
    <name evidence="1" type="ORF">PsorP6_003957</name>
</gene>
<sequence>MEVARQNPSVQTQCPNNMRNIKAYTVPLEKLTERGMDQMEKVGDHIREIYVKETNFFFIDVQWT</sequence>
<evidence type="ECO:0000313" key="2">
    <source>
        <dbReference type="Proteomes" id="UP001163321"/>
    </source>
</evidence>
<reference evidence="1 2" key="1">
    <citation type="journal article" date="2022" name="bioRxiv">
        <title>The genome of the oomycete Peronosclerospora sorghi, a cosmopolitan pathogen of maize and sorghum, is inflated with dispersed pseudogenes.</title>
        <authorList>
            <person name="Fletcher K."/>
            <person name="Martin F."/>
            <person name="Isakeit T."/>
            <person name="Cavanaugh K."/>
            <person name="Magill C."/>
            <person name="Michelmore R."/>
        </authorList>
    </citation>
    <scope>NUCLEOTIDE SEQUENCE [LARGE SCALE GENOMIC DNA]</scope>
    <source>
        <strain evidence="1">P6</strain>
    </source>
</reference>
<proteinExistence type="predicted"/>
<dbReference type="Proteomes" id="UP001163321">
    <property type="component" value="Chromosome 8"/>
</dbReference>
<name>A0ACC0VMA4_9STRA</name>
<keyword evidence="2" id="KW-1185">Reference proteome</keyword>